<dbReference type="eggNOG" id="COG0695">
    <property type="taxonomic scope" value="Bacteria"/>
</dbReference>
<dbReference type="AlphaFoldDB" id="K9H1W8"/>
<sequence length="184" mass="19936">MSTATQSSVSDPDARDPRADERRLERMAWWLAIAGLIPFVIGTIGVWMFRHPFDSMALEAQMSYGAVILSFLGAVHWGLVLRMPYGVPRALLIWGVTPSLVGWAALAFGPPLQHGVLMLGFLAAFIADRRAVLSGLAPAWYARLRLMLTTAVLLLVAAAGLRYIVYPLVDAFSMVPASAKGIAV</sequence>
<reference evidence="2 3" key="1">
    <citation type="journal article" date="2013" name="Genome Announc.">
        <title>Draft Genome Sequence of an Alphaproteobacterium, Caenispirillum salinarum AK4(T), Isolated from a Solar Saltern.</title>
        <authorList>
            <person name="Khatri I."/>
            <person name="Singh A."/>
            <person name="Korpole S."/>
            <person name="Pinnaka A.K."/>
            <person name="Subramanian S."/>
        </authorList>
    </citation>
    <scope>NUCLEOTIDE SEQUENCE [LARGE SCALE GENOMIC DNA]</scope>
    <source>
        <strain evidence="2 3">AK4</strain>
    </source>
</reference>
<dbReference type="PATRIC" id="fig|1238182.3.peg.1587"/>
<dbReference type="EMBL" id="ANHY01000006">
    <property type="protein sequence ID" value="EKV31552.1"/>
    <property type="molecule type" value="Genomic_DNA"/>
</dbReference>
<dbReference type="PANTHER" id="PTHR15887">
    <property type="entry name" value="TRANSMEMBRANE PROTEIN 69"/>
    <property type="match status" value="1"/>
</dbReference>
<keyword evidence="1" id="KW-0812">Transmembrane</keyword>
<dbReference type="Pfam" id="PF11911">
    <property type="entry name" value="DUF3429"/>
    <property type="match status" value="1"/>
</dbReference>
<feature type="transmembrane region" description="Helical" evidence="1">
    <location>
        <begin position="144"/>
        <end position="165"/>
    </location>
</feature>
<name>K9H1W8_9PROT</name>
<organism evidence="2 3">
    <name type="scientific">Caenispirillum salinarum AK4</name>
    <dbReference type="NCBI Taxonomy" id="1238182"/>
    <lineage>
        <taxon>Bacteria</taxon>
        <taxon>Pseudomonadati</taxon>
        <taxon>Pseudomonadota</taxon>
        <taxon>Alphaproteobacteria</taxon>
        <taxon>Rhodospirillales</taxon>
        <taxon>Novispirillaceae</taxon>
        <taxon>Caenispirillum</taxon>
    </lineage>
</organism>
<evidence type="ECO:0000313" key="3">
    <source>
        <dbReference type="Proteomes" id="UP000009881"/>
    </source>
</evidence>
<feature type="transmembrane region" description="Helical" evidence="1">
    <location>
        <begin position="61"/>
        <end position="79"/>
    </location>
</feature>
<evidence type="ECO:0000256" key="1">
    <source>
        <dbReference type="SAM" id="Phobius"/>
    </source>
</evidence>
<evidence type="ECO:0000313" key="2">
    <source>
        <dbReference type="EMBL" id="EKV31552.1"/>
    </source>
</evidence>
<keyword evidence="1" id="KW-1133">Transmembrane helix</keyword>
<dbReference type="PANTHER" id="PTHR15887:SF1">
    <property type="entry name" value="TRANSMEMBRANE PROTEIN 69"/>
    <property type="match status" value="1"/>
</dbReference>
<comment type="caution">
    <text evidence="2">The sequence shown here is derived from an EMBL/GenBank/DDBJ whole genome shotgun (WGS) entry which is preliminary data.</text>
</comment>
<feature type="transmembrane region" description="Helical" evidence="1">
    <location>
        <begin position="28"/>
        <end position="49"/>
    </location>
</feature>
<gene>
    <name evidence="2" type="ORF">C882_3925</name>
</gene>
<proteinExistence type="predicted"/>
<protein>
    <submittedName>
        <fullName evidence="2">Putative membrane protein</fullName>
    </submittedName>
</protein>
<dbReference type="RefSeq" id="WP_009540033.1">
    <property type="nucleotide sequence ID" value="NZ_ANHY01000006.1"/>
</dbReference>
<dbReference type="Proteomes" id="UP000009881">
    <property type="component" value="Unassembled WGS sequence"/>
</dbReference>
<keyword evidence="3" id="KW-1185">Reference proteome</keyword>
<keyword evidence="1" id="KW-0472">Membrane</keyword>
<dbReference type="InterPro" id="IPR021836">
    <property type="entry name" value="DUF3429"/>
</dbReference>
<feature type="transmembrane region" description="Helical" evidence="1">
    <location>
        <begin position="91"/>
        <end position="109"/>
    </location>
</feature>
<accession>K9H1W8</accession>
<dbReference type="STRING" id="1238182.C882_3925"/>